<keyword evidence="8" id="KW-1185">Reference proteome</keyword>
<keyword evidence="2" id="KW-0645">Protease</keyword>
<dbReference type="SUPFAM" id="SSF55031">
    <property type="entry name" value="Bacterial exopeptidase dimerisation domain"/>
    <property type="match status" value="1"/>
</dbReference>
<dbReference type="Gene3D" id="3.40.630.10">
    <property type="entry name" value="Zn peptidases"/>
    <property type="match status" value="1"/>
</dbReference>
<protein>
    <submittedName>
        <fullName evidence="7">Peptidase, M20E (Gly-X carboxypeptidase) subfamily protein</fullName>
    </submittedName>
</protein>
<evidence type="ECO:0000259" key="6">
    <source>
        <dbReference type="Pfam" id="PF07687"/>
    </source>
</evidence>
<dbReference type="Gene3D" id="1.10.150.900">
    <property type="match status" value="1"/>
</dbReference>
<accession>A6G2Q6</accession>
<dbReference type="InterPro" id="IPR002933">
    <property type="entry name" value="Peptidase_M20"/>
</dbReference>
<keyword evidence="7" id="KW-0121">Carboxypeptidase</keyword>
<dbReference type="GO" id="GO:0004180">
    <property type="term" value="F:carboxypeptidase activity"/>
    <property type="evidence" value="ECO:0007669"/>
    <property type="project" value="UniProtKB-KW"/>
</dbReference>
<evidence type="ECO:0000256" key="1">
    <source>
        <dbReference type="ARBA" id="ARBA00006247"/>
    </source>
</evidence>
<dbReference type="Pfam" id="PF01546">
    <property type="entry name" value="Peptidase_M20"/>
    <property type="match status" value="1"/>
</dbReference>
<sequence length="498" mass="53841">MAEASRARTWLRRGLIAAPIALLAVLALTLGITLASPSRQLEAATTPALSLDMDGAAARLGEAVRLETISPEDPADFDPEPFLAFHALLERSYPKTHAALERQVIADYSLRYRWEGARPELPPVVLLAHMDVVPIAEPEAWTRPPFSGERVDEAGEAAVWGRGTMDDKGNLLAIFEAAEVLVAQGFVPERTIYLCFGHDEEVGGTGAQAIAASLVEDGVTNAALVYDEGTGVLQGLFPGLPERGMAMVALAEKGNIVVELRVEGEGGHGSTPPDQTAIGVLAAAIAKVEANPFPARLEGPFLHTFEYAGPEMDWPLRLVATNLWLFRPVLQAVLLGKPRTAAFVRTTTAVTVIEGGVKANVLPPRATARINHRVMIGETPEGVVDYLEAVIDDPRVEVEHTAGHGPSGVSPHEGQAFDIVARALRAVHPDVVVAPTLNVAGSDARYYEEVSEVIYRFSAFRLEDHDVARYHGVDERLRVSDYETMIQFYGHLIQASWD</sequence>
<evidence type="ECO:0000256" key="4">
    <source>
        <dbReference type="ARBA" id="ARBA00022801"/>
    </source>
</evidence>
<name>A6G2Q6_9BACT</name>
<evidence type="ECO:0000256" key="2">
    <source>
        <dbReference type="ARBA" id="ARBA00022670"/>
    </source>
</evidence>
<reference evidence="7 8" key="1">
    <citation type="submission" date="2007-06" db="EMBL/GenBank/DDBJ databases">
        <authorList>
            <person name="Shimkets L."/>
            <person name="Ferriera S."/>
            <person name="Johnson J."/>
            <person name="Kravitz S."/>
            <person name="Beeson K."/>
            <person name="Sutton G."/>
            <person name="Rogers Y.-H."/>
            <person name="Friedman R."/>
            <person name="Frazier M."/>
            <person name="Venter J.C."/>
        </authorList>
    </citation>
    <scope>NUCLEOTIDE SEQUENCE [LARGE SCALE GENOMIC DNA]</scope>
    <source>
        <strain evidence="7 8">SIR-1</strain>
    </source>
</reference>
<dbReference type="GO" id="GO:0006508">
    <property type="term" value="P:proteolysis"/>
    <property type="evidence" value="ECO:0007669"/>
    <property type="project" value="UniProtKB-KW"/>
</dbReference>
<evidence type="ECO:0000313" key="7">
    <source>
        <dbReference type="EMBL" id="EDM79756.1"/>
    </source>
</evidence>
<dbReference type="OrthoDB" id="9809784at2"/>
<gene>
    <name evidence="7" type="ORF">PPSIR1_31693</name>
</gene>
<dbReference type="RefSeq" id="WP_006971005.1">
    <property type="nucleotide sequence ID" value="NZ_ABCS01000016.1"/>
</dbReference>
<dbReference type="PANTHER" id="PTHR45962">
    <property type="entry name" value="N-FATTY-ACYL-AMINO ACID SYNTHASE/HYDROLASE PM20D1"/>
    <property type="match status" value="1"/>
</dbReference>
<dbReference type="PANTHER" id="PTHR45962:SF1">
    <property type="entry name" value="N-FATTY-ACYL-AMINO ACID SYNTHASE_HYDROLASE PM20D1"/>
    <property type="match status" value="1"/>
</dbReference>
<dbReference type="STRING" id="391625.PPSIR1_31693"/>
<proteinExistence type="inferred from homology"/>
<dbReference type="GO" id="GO:0046872">
    <property type="term" value="F:metal ion binding"/>
    <property type="evidence" value="ECO:0007669"/>
    <property type="project" value="UniProtKB-KW"/>
</dbReference>
<evidence type="ECO:0000256" key="5">
    <source>
        <dbReference type="ARBA" id="ARBA00022833"/>
    </source>
</evidence>
<keyword evidence="4" id="KW-0378">Hydrolase</keyword>
<dbReference type="AlphaFoldDB" id="A6G2Q6"/>
<dbReference type="eggNOG" id="COG0624">
    <property type="taxonomic scope" value="Bacteria"/>
</dbReference>
<dbReference type="SUPFAM" id="SSF53187">
    <property type="entry name" value="Zn-dependent exopeptidases"/>
    <property type="match status" value="1"/>
</dbReference>
<dbReference type="EMBL" id="ABCS01000016">
    <property type="protein sequence ID" value="EDM79756.1"/>
    <property type="molecule type" value="Genomic_DNA"/>
</dbReference>
<dbReference type="Pfam" id="PF07687">
    <property type="entry name" value="M20_dimer"/>
    <property type="match status" value="1"/>
</dbReference>
<evidence type="ECO:0000313" key="8">
    <source>
        <dbReference type="Proteomes" id="UP000005801"/>
    </source>
</evidence>
<comment type="caution">
    <text evidence="7">The sequence shown here is derived from an EMBL/GenBank/DDBJ whole genome shotgun (WGS) entry which is preliminary data.</text>
</comment>
<dbReference type="InterPro" id="IPR011650">
    <property type="entry name" value="Peptidase_M20_dimer"/>
</dbReference>
<feature type="domain" description="Peptidase M20 dimerisation" evidence="6">
    <location>
        <begin position="251"/>
        <end position="394"/>
    </location>
</feature>
<keyword evidence="3" id="KW-0479">Metal-binding</keyword>
<dbReference type="Gene3D" id="3.30.70.360">
    <property type="match status" value="1"/>
</dbReference>
<dbReference type="InterPro" id="IPR036264">
    <property type="entry name" value="Bact_exopeptidase_dim_dom"/>
</dbReference>
<organism evidence="7 8">
    <name type="scientific">Plesiocystis pacifica SIR-1</name>
    <dbReference type="NCBI Taxonomy" id="391625"/>
    <lineage>
        <taxon>Bacteria</taxon>
        <taxon>Pseudomonadati</taxon>
        <taxon>Myxococcota</taxon>
        <taxon>Polyangia</taxon>
        <taxon>Nannocystales</taxon>
        <taxon>Nannocystaceae</taxon>
        <taxon>Plesiocystis</taxon>
    </lineage>
</organism>
<keyword evidence="5" id="KW-0862">Zinc</keyword>
<comment type="similarity">
    <text evidence="1">Belongs to the peptidase M20A family.</text>
</comment>
<evidence type="ECO:0000256" key="3">
    <source>
        <dbReference type="ARBA" id="ARBA00022723"/>
    </source>
</evidence>
<dbReference type="InterPro" id="IPR047177">
    <property type="entry name" value="Pept_M20A"/>
</dbReference>
<dbReference type="Proteomes" id="UP000005801">
    <property type="component" value="Unassembled WGS sequence"/>
</dbReference>